<dbReference type="RefSeq" id="WP_182326027.1">
    <property type="nucleotide sequence ID" value="NZ_CP058554.1"/>
</dbReference>
<reference evidence="1 2" key="1">
    <citation type="journal article" date="2020" name="G3 (Bethesda)">
        <title>CeMbio - The Caenorhabditis elegans Microbiome Resource.</title>
        <authorList>
            <person name="Dirksen P."/>
            <person name="Assie A."/>
            <person name="Zimmermann J."/>
            <person name="Zhang F."/>
            <person name="Tietje A.M."/>
            <person name="Marsh S.A."/>
            <person name="Felix M.A."/>
            <person name="Shapira M."/>
            <person name="Kaleta C."/>
            <person name="Schulenburg H."/>
            <person name="Samuel B."/>
        </authorList>
    </citation>
    <scope>NUCLEOTIDE SEQUENCE [LARGE SCALE GENOMIC DNA]</scope>
    <source>
        <strain evidence="1 2">BIGb0172</strain>
    </source>
</reference>
<dbReference type="Proteomes" id="UP000515240">
    <property type="component" value="Chromosome"/>
</dbReference>
<evidence type="ECO:0000313" key="1">
    <source>
        <dbReference type="EMBL" id="QMV71591.1"/>
    </source>
</evidence>
<gene>
    <name evidence="1" type="ORF">HS961_01375</name>
</gene>
<keyword evidence="2" id="KW-1185">Reference proteome</keyword>
<dbReference type="KEGG" id="cpis:HS961_01375"/>
<accession>A0A7G5EC66</accession>
<dbReference type="EMBL" id="CP058554">
    <property type="protein sequence ID" value="QMV71591.1"/>
    <property type="molecule type" value="Genomic_DNA"/>
</dbReference>
<protein>
    <submittedName>
        <fullName evidence="1">Uncharacterized protein</fullName>
    </submittedName>
</protein>
<evidence type="ECO:0000313" key="2">
    <source>
        <dbReference type="Proteomes" id="UP000515240"/>
    </source>
</evidence>
<sequence>MKTTATQAVAAPATDLLALRQPGAALLPASLGWLSRIEDAFVQWQAKRLAEMSPGRLWAAAMQDTRSLAEIRRANR</sequence>
<proteinExistence type="predicted"/>
<organism evidence="1 2">
    <name type="scientific">Comamonas piscis</name>
    <dbReference type="NCBI Taxonomy" id="1562974"/>
    <lineage>
        <taxon>Bacteria</taxon>
        <taxon>Pseudomonadati</taxon>
        <taxon>Pseudomonadota</taxon>
        <taxon>Betaproteobacteria</taxon>
        <taxon>Burkholderiales</taxon>
        <taxon>Comamonadaceae</taxon>
        <taxon>Comamonas</taxon>
    </lineage>
</organism>
<dbReference type="AlphaFoldDB" id="A0A7G5EC66"/>
<name>A0A7G5EC66_9BURK</name>